<dbReference type="STRING" id="399741.Spro_2045"/>
<dbReference type="Pfam" id="PF05954">
    <property type="entry name" value="Phage_GPD"/>
    <property type="match status" value="1"/>
</dbReference>
<reference evidence="2" key="1">
    <citation type="submission" date="2007-09" db="EMBL/GenBank/DDBJ databases">
        <title>Complete sequence of chromosome of Serratia proteamaculans 568.</title>
        <authorList>
            <consortium name="US DOE Joint Genome Institute"/>
            <person name="Copeland A."/>
            <person name="Lucas S."/>
            <person name="Lapidus A."/>
            <person name="Barry K."/>
            <person name="Glavina del Rio T."/>
            <person name="Dalin E."/>
            <person name="Tice H."/>
            <person name="Pitluck S."/>
            <person name="Chain P."/>
            <person name="Malfatti S."/>
            <person name="Shin M."/>
            <person name="Vergez L."/>
            <person name="Schmutz J."/>
            <person name="Larimer F."/>
            <person name="Land M."/>
            <person name="Hauser L."/>
            <person name="Kyrpides N."/>
            <person name="Kim E."/>
            <person name="Taghavi S."/>
            <person name="Newman L."/>
            <person name="Vangronsveld J."/>
            <person name="van der Lelie D."/>
            <person name="Richardson P."/>
        </authorList>
    </citation>
    <scope>NUCLEOTIDE SEQUENCE [LARGE SCALE GENOMIC DNA]</scope>
    <source>
        <strain evidence="2">568</strain>
    </source>
</reference>
<proteinExistence type="predicted"/>
<dbReference type="KEGG" id="spe:Spro_2045"/>
<organism evidence="2">
    <name type="scientific">Serratia proteamaculans (strain 568)</name>
    <dbReference type="NCBI Taxonomy" id="399741"/>
    <lineage>
        <taxon>Bacteria</taxon>
        <taxon>Pseudomonadati</taxon>
        <taxon>Pseudomonadota</taxon>
        <taxon>Gammaproteobacteria</taxon>
        <taxon>Enterobacterales</taxon>
        <taxon>Yersiniaceae</taxon>
        <taxon>Serratia</taxon>
    </lineage>
</organism>
<dbReference type="AlphaFoldDB" id="A8GDF8"/>
<accession>A8GDF8</accession>
<dbReference type="OrthoDB" id="4070623at2"/>
<evidence type="ECO:0000313" key="2">
    <source>
        <dbReference type="EMBL" id="ABV41148.1"/>
    </source>
</evidence>
<feature type="region of interest" description="Disordered" evidence="1">
    <location>
        <begin position="349"/>
        <end position="373"/>
    </location>
</feature>
<sequence>MQQKQPAEFRPEFRIIAEGRDITAIIRENLVDLSLTDNGGATGKTDELQITLLSETLKLPSKGARLSVALGFNGQLVDKGWFVVSGRASSGPPRKIQLYATSAPMNAQKQPGDVQSQKSRSWDGVTLGDIVKTVATDNGLIPKIATQLAGIAIEHIDQVRESDAALMTRLARAHNAVSKAAGGYWLFLEQGEATTASGGALSNVTITREALSSWSYSDGQRGATTGKPAKTADGKGKKGKVSVAYFDPADGRTKTQSLEHDGPDQSNPFTQPSKAQADSSAKSKMTQANRNERRMTLSGPGRPQYVPLTAESRITTAGFGEEEDRTWLIESLAFSLSSSGLAMAFNLATDIKPPTGSKGAKRKKKSDGIGYFD</sequence>
<gene>
    <name evidence="2" type="ordered locus">Spro_2045</name>
</gene>
<name>A8GDF8_SERP5</name>
<dbReference type="HOGENOM" id="CLU_037957_2_1_6"/>
<dbReference type="eggNOG" id="COG3500">
    <property type="taxonomic scope" value="Bacteria"/>
</dbReference>
<dbReference type="EMBL" id="CP000826">
    <property type="protein sequence ID" value="ABV41148.1"/>
    <property type="molecule type" value="Genomic_DNA"/>
</dbReference>
<dbReference type="SUPFAM" id="SSF69279">
    <property type="entry name" value="Phage tail proteins"/>
    <property type="match status" value="1"/>
</dbReference>
<protein>
    <submittedName>
        <fullName evidence="2">Late control D family protein</fullName>
    </submittedName>
</protein>
<feature type="region of interest" description="Disordered" evidence="1">
    <location>
        <begin position="216"/>
        <end position="306"/>
    </location>
</feature>
<feature type="compositionally biased region" description="Basic and acidic residues" evidence="1">
    <location>
        <begin position="249"/>
        <end position="263"/>
    </location>
</feature>
<feature type="compositionally biased region" description="Low complexity" evidence="1">
    <location>
        <begin position="273"/>
        <end position="284"/>
    </location>
</feature>
<evidence type="ECO:0000256" key="1">
    <source>
        <dbReference type="SAM" id="MobiDB-lite"/>
    </source>
</evidence>